<evidence type="ECO:0000313" key="2">
    <source>
        <dbReference type="EMBL" id="JAC26514.1"/>
    </source>
</evidence>
<protein>
    <submittedName>
        <fullName evidence="2">Putative conserved plasma membrane protein</fullName>
    </submittedName>
</protein>
<dbReference type="InterPro" id="IPR022564">
    <property type="entry name" value="DUF2678"/>
</dbReference>
<name>A0A023FYI2_AMBPA</name>
<accession>A0A023FYI2</accession>
<feature type="transmembrane region" description="Helical" evidence="1">
    <location>
        <begin position="95"/>
        <end position="115"/>
    </location>
</feature>
<organism evidence="2">
    <name type="scientific">Amblyomma parvum</name>
    <name type="common">South American tick</name>
    <dbReference type="NCBI Taxonomy" id="251391"/>
    <lineage>
        <taxon>Eukaryota</taxon>
        <taxon>Metazoa</taxon>
        <taxon>Ecdysozoa</taxon>
        <taxon>Arthropoda</taxon>
        <taxon>Chelicerata</taxon>
        <taxon>Arachnida</taxon>
        <taxon>Acari</taxon>
        <taxon>Parasitiformes</taxon>
        <taxon>Ixodida</taxon>
        <taxon>Ixodoidea</taxon>
        <taxon>Ixodidae</taxon>
        <taxon>Amblyomminae</taxon>
        <taxon>Amblyomma</taxon>
    </lineage>
</organism>
<dbReference type="EMBL" id="GBBL01000806">
    <property type="protein sequence ID" value="JAC26514.1"/>
    <property type="molecule type" value="mRNA"/>
</dbReference>
<dbReference type="Pfam" id="PF10856">
    <property type="entry name" value="DUF2678"/>
    <property type="match status" value="1"/>
</dbReference>
<dbReference type="PANTHER" id="PTHR28603">
    <property type="entry name" value="TRANSMEMBRANE PROTEIN 243"/>
    <property type="match status" value="1"/>
</dbReference>
<feature type="transmembrane region" description="Helical" evidence="1">
    <location>
        <begin position="64"/>
        <end position="83"/>
    </location>
</feature>
<reference evidence="2" key="1">
    <citation type="submission" date="2014-03" db="EMBL/GenBank/DDBJ databases">
        <title>The sialotranscriptome of Amblyomma triste, Amblyomma parvum and Amblyomma cajennense ticks, uncovered by 454-based RNA-seq.</title>
        <authorList>
            <person name="Garcia G.R."/>
            <person name="Gardinassi L.G."/>
            <person name="Ribeiro J.M."/>
            <person name="Anatrielo E."/>
            <person name="Ferreira B.R."/>
            <person name="Moreira H.N."/>
            <person name="Mafra C."/>
            <person name="Olegario M.M."/>
            <person name="Szabo P.J."/>
            <person name="Miranda-Santos I.K."/>
            <person name="Maruyama S.R."/>
        </authorList>
    </citation>
    <scope>NUCLEOTIDE SEQUENCE</scope>
    <source>
        <strain evidence="2">Araguapaz</strain>
        <tissue evidence="2">Salivary glands</tissue>
    </source>
</reference>
<keyword evidence="1" id="KW-0472">Membrane</keyword>
<dbReference type="AlphaFoldDB" id="A0A023FYI2"/>
<proteinExistence type="evidence at transcript level"/>
<evidence type="ECO:0000256" key="1">
    <source>
        <dbReference type="SAM" id="Phobius"/>
    </source>
</evidence>
<keyword evidence="1" id="KW-0812">Transmembrane</keyword>
<sequence length="118" mass="13685">MDLRSTEYRPLFGGPVDRPLFDENNTRERILHLIIGAVTVIFVLITFILAFFYSVRPPCGRHIYYALCILCLCFAHAMLIHWYREGGVDPKFRNLIYANTVIIHLFCISAITYFVHGC</sequence>
<feature type="transmembrane region" description="Helical" evidence="1">
    <location>
        <begin position="30"/>
        <end position="52"/>
    </location>
</feature>
<dbReference type="PANTHER" id="PTHR28603:SF1">
    <property type="entry name" value="TRANSMEMBRANE PROTEIN 243"/>
    <property type="match status" value="1"/>
</dbReference>
<keyword evidence="1" id="KW-1133">Transmembrane helix</keyword>